<organism evidence="2 3">
    <name type="scientific">Mycena metata</name>
    <dbReference type="NCBI Taxonomy" id="1033252"/>
    <lineage>
        <taxon>Eukaryota</taxon>
        <taxon>Fungi</taxon>
        <taxon>Dikarya</taxon>
        <taxon>Basidiomycota</taxon>
        <taxon>Agaricomycotina</taxon>
        <taxon>Agaricomycetes</taxon>
        <taxon>Agaricomycetidae</taxon>
        <taxon>Agaricales</taxon>
        <taxon>Marasmiineae</taxon>
        <taxon>Mycenaceae</taxon>
        <taxon>Mycena</taxon>
    </lineage>
</organism>
<dbReference type="InterPro" id="IPR001810">
    <property type="entry name" value="F-box_dom"/>
</dbReference>
<dbReference type="Gene3D" id="1.20.1280.50">
    <property type="match status" value="1"/>
</dbReference>
<dbReference type="Proteomes" id="UP001215598">
    <property type="component" value="Unassembled WGS sequence"/>
</dbReference>
<name>A0AAD7JZJ5_9AGAR</name>
<proteinExistence type="predicted"/>
<comment type="caution">
    <text evidence="2">The sequence shown here is derived from an EMBL/GenBank/DDBJ whole genome shotgun (WGS) entry which is preliminary data.</text>
</comment>
<dbReference type="InterPro" id="IPR036047">
    <property type="entry name" value="F-box-like_dom_sf"/>
</dbReference>
<dbReference type="Pfam" id="PF12937">
    <property type="entry name" value="F-box-like"/>
    <property type="match status" value="1"/>
</dbReference>
<gene>
    <name evidence="2" type="ORF">B0H16DRAFT_1880367</name>
</gene>
<dbReference type="SUPFAM" id="SSF81383">
    <property type="entry name" value="F-box domain"/>
    <property type="match status" value="1"/>
</dbReference>
<evidence type="ECO:0000259" key="1">
    <source>
        <dbReference type="Pfam" id="PF12937"/>
    </source>
</evidence>
<dbReference type="EMBL" id="JARKIB010000012">
    <property type="protein sequence ID" value="KAJ7773841.1"/>
    <property type="molecule type" value="Genomic_DNA"/>
</dbReference>
<keyword evidence="3" id="KW-1185">Reference proteome</keyword>
<feature type="domain" description="F-box" evidence="1">
    <location>
        <begin position="2"/>
        <end position="67"/>
    </location>
</feature>
<dbReference type="AlphaFoldDB" id="A0AAD7JZJ5"/>
<protein>
    <recommendedName>
        <fullName evidence="1">F-box domain-containing protein</fullName>
    </recommendedName>
</protein>
<feature type="non-terminal residue" evidence="2">
    <location>
        <position position="509"/>
    </location>
</feature>
<sequence>MASLPTETLCDIFQLVVAAATPRFRCTVTLVQTELERVANAPLLRLSQVSSRWHEIAMNTPTLWSNVEVNDVTGRRPVDLENIIQLLTVRLERTRDAPLSVFLRVTSACEDIPQPPHPRIFSLLAQHSHRWQTARILCSLEGLDPAVVRGRLPRLKNLMLNVPLGMGNFFGIAPCLRNLTVTAPAIRSESLDEILRKKQLQSFGCLVRRRGQFRDALSLLPELPFQTHFYLSFDLVNGMFGSDRPTSLSLPSITAQISSLACGTVGEFNPDHSSLALGQAFDSLTVPNVRRVLLGSSVYPRLVLEWPHTHFLAFSQRSRLDTHLKLVCIAEVRITESDLLEVLSFLKVLEHLEIGDPPRDVDEPSDAGLITDSFLHAMLWTPGQDCLVPCLSHFACVSRLTFTHSLVIDLVESRLNLLTDSSTIFQLCIHPFPSSDVRLDAAVHTRLWELAAKDKQFFYRTGEKYITLPSSSLMINITRTFKSGLLNTPEDHPPSWSACTKLPKCTIWS</sequence>
<evidence type="ECO:0000313" key="3">
    <source>
        <dbReference type="Proteomes" id="UP001215598"/>
    </source>
</evidence>
<accession>A0AAD7JZJ5</accession>
<evidence type="ECO:0000313" key="2">
    <source>
        <dbReference type="EMBL" id="KAJ7773841.1"/>
    </source>
</evidence>
<reference evidence="2" key="1">
    <citation type="submission" date="2023-03" db="EMBL/GenBank/DDBJ databases">
        <title>Massive genome expansion in bonnet fungi (Mycena s.s.) driven by repeated elements and novel gene families across ecological guilds.</title>
        <authorList>
            <consortium name="Lawrence Berkeley National Laboratory"/>
            <person name="Harder C.B."/>
            <person name="Miyauchi S."/>
            <person name="Viragh M."/>
            <person name="Kuo A."/>
            <person name="Thoen E."/>
            <person name="Andreopoulos B."/>
            <person name="Lu D."/>
            <person name="Skrede I."/>
            <person name="Drula E."/>
            <person name="Henrissat B."/>
            <person name="Morin E."/>
            <person name="Kohler A."/>
            <person name="Barry K."/>
            <person name="LaButti K."/>
            <person name="Morin E."/>
            <person name="Salamov A."/>
            <person name="Lipzen A."/>
            <person name="Mereny Z."/>
            <person name="Hegedus B."/>
            <person name="Baldrian P."/>
            <person name="Stursova M."/>
            <person name="Weitz H."/>
            <person name="Taylor A."/>
            <person name="Grigoriev I.V."/>
            <person name="Nagy L.G."/>
            <person name="Martin F."/>
            <person name="Kauserud H."/>
        </authorList>
    </citation>
    <scope>NUCLEOTIDE SEQUENCE</scope>
    <source>
        <strain evidence="2">CBHHK182m</strain>
    </source>
</reference>